<evidence type="ECO:0000256" key="1">
    <source>
        <dbReference type="SAM" id="MobiDB-lite"/>
    </source>
</evidence>
<accession>A0A564ZAQ3</accession>
<dbReference type="EMBL" id="CABIJS010000706">
    <property type="protein sequence ID" value="VUZ56585.1"/>
    <property type="molecule type" value="Genomic_DNA"/>
</dbReference>
<keyword evidence="3" id="KW-1185">Reference proteome</keyword>
<evidence type="ECO:0008006" key="4">
    <source>
        <dbReference type="Google" id="ProtNLM"/>
    </source>
</evidence>
<proteinExistence type="predicted"/>
<dbReference type="PANTHER" id="PTHR28632">
    <property type="entry name" value="TRANSLATION MACHINERY-ASSOCIATED PROTEIN 7"/>
    <property type="match status" value="1"/>
</dbReference>
<dbReference type="Pfam" id="PF09072">
    <property type="entry name" value="TMA7"/>
    <property type="match status" value="1"/>
</dbReference>
<evidence type="ECO:0000313" key="3">
    <source>
        <dbReference type="Proteomes" id="UP000321570"/>
    </source>
</evidence>
<name>A0A564ZAQ3_HYMDI</name>
<sequence length="108" mass="11902">MDSIETAKIVAIVRCIMEQMNLSKPDTDPEAFIKNVVGSGFVSVVISGMGREGGKKKPLKQPKKSEKIEDDTDLERKRKEAEEKKLLMEARKKAQSGALGVGKNKISK</sequence>
<gene>
    <name evidence="2" type="ORF">WMSIL1_LOCUS14186</name>
</gene>
<feature type="region of interest" description="Disordered" evidence="1">
    <location>
        <begin position="49"/>
        <end position="80"/>
    </location>
</feature>
<dbReference type="AlphaFoldDB" id="A0A564ZAQ3"/>
<dbReference type="Proteomes" id="UP000321570">
    <property type="component" value="Unassembled WGS sequence"/>
</dbReference>
<dbReference type="InterPro" id="IPR015157">
    <property type="entry name" value="TMA7"/>
</dbReference>
<protein>
    <recommendedName>
        <fullName evidence="4">Translation machinery-associated protein 7 homolog</fullName>
    </recommendedName>
</protein>
<reference evidence="2 3" key="1">
    <citation type="submission" date="2019-07" db="EMBL/GenBank/DDBJ databases">
        <authorList>
            <person name="Jastrzebski P J."/>
            <person name="Paukszto L."/>
            <person name="Jastrzebski P J."/>
        </authorList>
    </citation>
    <scope>NUCLEOTIDE SEQUENCE [LARGE SCALE GENOMIC DNA]</scope>
    <source>
        <strain evidence="2 3">WMS-il1</strain>
    </source>
</reference>
<evidence type="ECO:0000313" key="2">
    <source>
        <dbReference type="EMBL" id="VUZ56585.1"/>
    </source>
</evidence>
<organism evidence="2 3">
    <name type="scientific">Hymenolepis diminuta</name>
    <name type="common">Rat tapeworm</name>
    <dbReference type="NCBI Taxonomy" id="6216"/>
    <lineage>
        <taxon>Eukaryota</taxon>
        <taxon>Metazoa</taxon>
        <taxon>Spiralia</taxon>
        <taxon>Lophotrochozoa</taxon>
        <taxon>Platyhelminthes</taxon>
        <taxon>Cestoda</taxon>
        <taxon>Eucestoda</taxon>
        <taxon>Cyclophyllidea</taxon>
        <taxon>Hymenolepididae</taxon>
        <taxon>Hymenolepis</taxon>
    </lineage>
</organism>